<reference evidence="1" key="1">
    <citation type="submission" date="2020-11" db="EMBL/GenBank/DDBJ databases">
        <authorList>
            <person name="Tran Van P."/>
        </authorList>
    </citation>
    <scope>NUCLEOTIDE SEQUENCE</scope>
</reference>
<organism evidence="1">
    <name type="scientific">Timema bartmani</name>
    <dbReference type="NCBI Taxonomy" id="61472"/>
    <lineage>
        <taxon>Eukaryota</taxon>
        <taxon>Metazoa</taxon>
        <taxon>Ecdysozoa</taxon>
        <taxon>Arthropoda</taxon>
        <taxon>Hexapoda</taxon>
        <taxon>Insecta</taxon>
        <taxon>Pterygota</taxon>
        <taxon>Neoptera</taxon>
        <taxon>Polyneoptera</taxon>
        <taxon>Phasmatodea</taxon>
        <taxon>Timematodea</taxon>
        <taxon>Timematoidea</taxon>
        <taxon>Timematidae</taxon>
        <taxon>Timema</taxon>
    </lineage>
</organism>
<dbReference type="EMBL" id="OD567068">
    <property type="protein sequence ID" value="CAD7445078.1"/>
    <property type="molecule type" value="Genomic_DNA"/>
</dbReference>
<sequence length="63" mass="7030">MDIGHVLEILQADCTALNVQDFNLTDEDVDELNALGKGSKGRMFRADVIPWGSHPEVPFNEPY</sequence>
<protein>
    <submittedName>
        <fullName evidence="1">Uncharacterized protein</fullName>
    </submittedName>
</protein>
<proteinExistence type="predicted"/>
<name>A0A7R9I4F1_9NEOP</name>
<accession>A0A7R9I4F1</accession>
<gene>
    <name evidence="1" type="ORF">TBIB3V08_LOCUS7440</name>
</gene>
<evidence type="ECO:0000313" key="1">
    <source>
        <dbReference type="EMBL" id="CAD7445078.1"/>
    </source>
</evidence>
<dbReference type="AlphaFoldDB" id="A0A7R9I4F1"/>